<keyword evidence="9" id="KW-1185">Reference proteome</keyword>
<dbReference type="PANTHER" id="PTHR13887">
    <property type="entry name" value="GLUTATHIONE S-TRANSFERASE KAPPA"/>
    <property type="match status" value="1"/>
</dbReference>
<evidence type="ECO:0000256" key="3">
    <source>
        <dbReference type="ARBA" id="ARBA00023002"/>
    </source>
</evidence>
<dbReference type="InterPro" id="IPR036249">
    <property type="entry name" value="Thioredoxin-like_sf"/>
</dbReference>
<proteinExistence type="inferred from homology"/>
<keyword evidence="5" id="KW-0676">Redox-active center</keyword>
<name>A0A7I9VLC5_9BACT</name>
<dbReference type="PROSITE" id="PS51352">
    <property type="entry name" value="THIOREDOXIN_2"/>
    <property type="match status" value="1"/>
</dbReference>
<dbReference type="RefSeq" id="WP_176064374.1">
    <property type="nucleotide sequence ID" value="NZ_BJTG01000003.1"/>
</dbReference>
<dbReference type="InterPro" id="IPR012336">
    <property type="entry name" value="Thioredoxin-like_fold"/>
</dbReference>
<comment type="caution">
    <text evidence="8">The sequence shown here is derived from an EMBL/GenBank/DDBJ whole genome shotgun (WGS) entry which is preliminary data.</text>
</comment>
<dbReference type="AlphaFoldDB" id="A0A7I9VLC5"/>
<keyword evidence="4" id="KW-1015">Disulfide bond</keyword>
<feature type="chain" id="PRO_5029495484" description="Thioredoxin domain-containing protein" evidence="6">
    <location>
        <begin position="22"/>
        <end position="293"/>
    </location>
</feature>
<feature type="signal peptide" evidence="6">
    <location>
        <begin position="1"/>
        <end position="21"/>
    </location>
</feature>
<organism evidence="8 9">
    <name type="scientific">Anaeromyxobacter diazotrophicus</name>
    <dbReference type="NCBI Taxonomy" id="2590199"/>
    <lineage>
        <taxon>Bacteria</taxon>
        <taxon>Pseudomonadati</taxon>
        <taxon>Myxococcota</taxon>
        <taxon>Myxococcia</taxon>
        <taxon>Myxococcales</taxon>
        <taxon>Cystobacterineae</taxon>
        <taxon>Anaeromyxobacteraceae</taxon>
        <taxon>Anaeromyxobacter</taxon>
    </lineage>
</organism>
<dbReference type="Proteomes" id="UP000503640">
    <property type="component" value="Unassembled WGS sequence"/>
</dbReference>
<dbReference type="SUPFAM" id="SSF52833">
    <property type="entry name" value="Thioredoxin-like"/>
    <property type="match status" value="1"/>
</dbReference>
<dbReference type="Gene3D" id="3.40.30.10">
    <property type="entry name" value="Glutaredoxin"/>
    <property type="match status" value="1"/>
</dbReference>
<gene>
    <name evidence="8" type="ORF">AMYX_16500</name>
</gene>
<keyword evidence="3" id="KW-0560">Oxidoreductase</keyword>
<evidence type="ECO:0000256" key="6">
    <source>
        <dbReference type="SAM" id="SignalP"/>
    </source>
</evidence>
<evidence type="ECO:0000256" key="2">
    <source>
        <dbReference type="ARBA" id="ARBA00022729"/>
    </source>
</evidence>
<evidence type="ECO:0000313" key="9">
    <source>
        <dbReference type="Proteomes" id="UP000503640"/>
    </source>
</evidence>
<evidence type="ECO:0000259" key="7">
    <source>
        <dbReference type="PROSITE" id="PS51352"/>
    </source>
</evidence>
<feature type="domain" description="Thioredoxin" evidence="7">
    <location>
        <begin position="89"/>
        <end position="233"/>
    </location>
</feature>
<sequence>MPLFPSAALALLLAAAAPAAAAPAADELPGVDLSGLTPAQAEVVRRVAADEFCHCGCPHTLAGCLREHKGCKHAPRMASLVVRLAGQGLGTGEVLRALTAYYAAFDPARRAKLDVAGFGPALGSPAAKVTLVEFSDFTCPFCQALRPELERFVREHEGRLKLVYKPFPIASHPRAQEAALAGEWARDHGLFWPMHDRLFSHPHELSDDDLAADARALGGDPDDLLAAIAEGRRRGRIAASQAEARAGGLVGTPTLFLNGRRLELGPVKDALDLLLFALEDEEEWLRAGHFERD</sequence>
<dbReference type="Pfam" id="PF13462">
    <property type="entry name" value="Thioredoxin_4"/>
    <property type="match status" value="1"/>
</dbReference>
<reference evidence="9" key="1">
    <citation type="journal article" date="2020" name="Appl. Environ. Microbiol.">
        <title>Diazotrophic Anaeromyxobacter Isolates from Soils.</title>
        <authorList>
            <person name="Masuda Y."/>
            <person name="Yamanaka H."/>
            <person name="Xu Z.X."/>
            <person name="Shiratori Y."/>
            <person name="Aono T."/>
            <person name="Amachi S."/>
            <person name="Senoo K."/>
            <person name="Itoh H."/>
        </authorList>
    </citation>
    <scope>NUCLEOTIDE SEQUENCE [LARGE SCALE GENOMIC DNA]</scope>
    <source>
        <strain evidence="9">R267</strain>
    </source>
</reference>
<accession>A0A7I9VLC5</accession>
<protein>
    <recommendedName>
        <fullName evidence="7">Thioredoxin domain-containing protein</fullName>
    </recommendedName>
</protein>
<comment type="similarity">
    <text evidence="1">Belongs to the thioredoxin family. DsbA subfamily.</text>
</comment>
<dbReference type="EMBL" id="BJTG01000003">
    <property type="protein sequence ID" value="GEJ56909.1"/>
    <property type="molecule type" value="Genomic_DNA"/>
</dbReference>
<evidence type="ECO:0000256" key="4">
    <source>
        <dbReference type="ARBA" id="ARBA00023157"/>
    </source>
</evidence>
<dbReference type="GO" id="GO:0016491">
    <property type="term" value="F:oxidoreductase activity"/>
    <property type="evidence" value="ECO:0007669"/>
    <property type="project" value="UniProtKB-KW"/>
</dbReference>
<dbReference type="InterPro" id="IPR013766">
    <property type="entry name" value="Thioredoxin_domain"/>
</dbReference>
<evidence type="ECO:0000313" key="8">
    <source>
        <dbReference type="EMBL" id="GEJ56909.1"/>
    </source>
</evidence>
<evidence type="ECO:0000256" key="1">
    <source>
        <dbReference type="ARBA" id="ARBA00005791"/>
    </source>
</evidence>
<evidence type="ECO:0000256" key="5">
    <source>
        <dbReference type="ARBA" id="ARBA00023284"/>
    </source>
</evidence>
<dbReference type="PANTHER" id="PTHR13887:SF14">
    <property type="entry name" value="DISULFIDE BOND FORMATION PROTEIN D"/>
    <property type="match status" value="1"/>
</dbReference>
<keyword evidence="2 6" id="KW-0732">Signal</keyword>